<evidence type="ECO:0000259" key="1">
    <source>
        <dbReference type="Pfam" id="PF17836"/>
    </source>
</evidence>
<evidence type="ECO:0000313" key="2">
    <source>
        <dbReference type="EMBL" id="SNQ62984.1"/>
    </source>
</evidence>
<evidence type="ECO:0000313" key="3">
    <source>
        <dbReference type="Proteomes" id="UP000218615"/>
    </source>
</evidence>
<gene>
    <name evidence="2" type="ORF">MNV_990025</name>
</gene>
<name>A0A284VUM3_9EURY</name>
<dbReference type="Gene3D" id="3.40.50.20">
    <property type="match status" value="1"/>
</dbReference>
<dbReference type="GO" id="GO:0016740">
    <property type="term" value="F:transferase activity"/>
    <property type="evidence" value="ECO:0007669"/>
    <property type="project" value="UniProtKB-KW"/>
</dbReference>
<feature type="domain" description="PglD N-terminal" evidence="1">
    <location>
        <begin position="31"/>
        <end position="107"/>
    </location>
</feature>
<dbReference type="InterPro" id="IPR001451">
    <property type="entry name" value="Hexapep"/>
</dbReference>
<dbReference type="InterPro" id="IPR050179">
    <property type="entry name" value="Trans_hexapeptide_repeat"/>
</dbReference>
<keyword evidence="3" id="KW-1185">Reference proteome</keyword>
<dbReference type="InterPro" id="IPR041561">
    <property type="entry name" value="PglD_N"/>
</dbReference>
<dbReference type="AlphaFoldDB" id="A0A284VUM3"/>
<dbReference type="InterPro" id="IPR011004">
    <property type="entry name" value="Trimer_LpxA-like_sf"/>
</dbReference>
<dbReference type="EMBL" id="FZMP01000250">
    <property type="protein sequence ID" value="SNQ62984.1"/>
    <property type="molecule type" value="Genomic_DNA"/>
</dbReference>
<sequence length="245" mass="26306">MVRIYLQSISSLSEKVRVRMQNNHINKLPPKVILWGGTGQAKVVRPIIEYYGSKVVAVFDDTPNLKSPFPDVEIYCGYEQFKKWIASQNREEIGFCVAIGNPHGRVRLKLHDLLIKEGLSSITIAHPTAWISDNAIIGSGSQILAGAIIGAEAKVGRECIINTKASIDHEDVLEDGVELAPGVTLCGCIHAGINAWICAGATVLPRIKIGNDAIIGAGAVVTKDVPDGVTMVGIPAKPLVKNKKV</sequence>
<protein>
    <submittedName>
        <fullName evidence="2">Acetyltransferase</fullName>
    </submittedName>
</protein>
<dbReference type="PANTHER" id="PTHR43300">
    <property type="entry name" value="ACETYLTRANSFERASE"/>
    <property type="match status" value="1"/>
</dbReference>
<dbReference type="InterPro" id="IPR020019">
    <property type="entry name" value="AcTrfase_PglD-like"/>
</dbReference>
<dbReference type="CDD" id="cd03360">
    <property type="entry name" value="LbH_AT_putative"/>
    <property type="match status" value="1"/>
</dbReference>
<dbReference type="PANTHER" id="PTHR43300:SF7">
    <property type="entry name" value="UDP-N-ACETYLBACILLOSAMINE N-ACETYLTRANSFERASE"/>
    <property type="match status" value="1"/>
</dbReference>
<proteinExistence type="predicted"/>
<keyword evidence="2" id="KW-0808">Transferase</keyword>
<accession>A0A284VUM3</accession>
<dbReference type="Pfam" id="PF17836">
    <property type="entry name" value="PglD_N"/>
    <property type="match status" value="1"/>
</dbReference>
<dbReference type="Gene3D" id="2.160.10.10">
    <property type="entry name" value="Hexapeptide repeat proteins"/>
    <property type="match status" value="1"/>
</dbReference>
<dbReference type="Pfam" id="PF00132">
    <property type="entry name" value="Hexapep"/>
    <property type="match status" value="1"/>
</dbReference>
<dbReference type="Proteomes" id="UP000218615">
    <property type="component" value="Unassembled WGS sequence"/>
</dbReference>
<organism evidence="2 3">
    <name type="scientific">Candidatus Methanoperedens nitratireducens</name>
    <dbReference type="NCBI Taxonomy" id="1392998"/>
    <lineage>
        <taxon>Archaea</taxon>
        <taxon>Methanobacteriati</taxon>
        <taxon>Methanobacteriota</taxon>
        <taxon>Stenosarchaea group</taxon>
        <taxon>Methanomicrobia</taxon>
        <taxon>Methanosarcinales</taxon>
        <taxon>ANME-2 cluster</taxon>
        <taxon>Candidatus Methanoperedentaceae</taxon>
        <taxon>Candidatus Methanoperedens</taxon>
    </lineage>
</organism>
<reference evidence="3" key="1">
    <citation type="submission" date="2017-06" db="EMBL/GenBank/DDBJ databases">
        <authorList>
            <person name="Cremers G."/>
        </authorList>
    </citation>
    <scope>NUCLEOTIDE SEQUENCE [LARGE SCALE GENOMIC DNA]</scope>
</reference>
<dbReference type="NCBIfam" id="TIGR03570">
    <property type="entry name" value="NeuD_NnaD"/>
    <property type="match status" value="1"/>
</dbReference>
<dbReference type="SUPFAM" id="SSF51161">
    <property type="entry name" value="Trimeric LpxA-like enzymes"/>
    <property type="match status" value="1"/>
</dbReference>